<comment type="caution">
    <text evidence="1">The sequence shown here is derived from an EMBL/GenBank/DDBJ whole genome shotgun (WGS) entry which is preliminary data.</text>
</comment>
<protein>
    <submittedName>
        <fullName evidence="1">Uncharacterized protein</fullName>
    </submittedName>
</protein>
<keyword evidence="2" id="KW-1185">Reference proteome</keyword>
<evidence type="ECO:0000313" key="2">
    <source>
        <dbReference type="Proteomes" id="UP001482620"/>
    </source>
</evidence>
<proteinExistence type="predicted"/>
<sequence>MLIILTASIREEGDRRMSADVCVLDSLVKINLALLHLPLMSGETRNRRHLCKDAMSYHTKLSWNSVLQTR</sequence>
<dbReference type="EMBL" id="JAHRIQ010025004">
    <property type="protein sequence ID" value="MEQ2229438.1"/>
    <property type="molecule type" value="Genomic_DNA"/>
</dbReference>
<reference evidence="1 2" key="1">
    <citation type="submission" date="2021-06" db="EMBL/GenBank/DDBJ databases">
        <authorList>
            <person name="Palmer J.M."/>
        </authorList>
    </citation>
    <scope>NUCLEOTIDE SEQUENCE [LARGE SCALE GENOMIC DNA]</scope>
    <source>
        <strain evidence="2">if_2019</strain>
        <tissue evidence="1">Muscle</tissue>
    </source>
</reference>
<accession>A0ABV0TC61</accession>
<organism evidence="1 2">
    <name type="scientific">Ilyodon furcidens</name>
    <name type="common">goldbreast splitfin</name>
    <dbReference type="NCBI Taxonomy" id="33524"/>
    <lineage>
        <taxon>Eukaryota</taxon>
        <taxon>Metazoa</taxon>
        <taxon>Chordata</taxon>
        <taxon>Craniata</taxon>
        <taxon>Vertebrata</taxon>
        <taxon>Euteleostomi</taxon>
        <taxon>Actinopterygii</taxon>
        <taxon>Neopterygii</taxon>
        <taxon>Teleostei</taxon>
        <taxon>Neoteleostei</taxon>
        <taxon>Acanthomorphata</taxon>
        <taxon>Ovalentaria</taxon>
        <taxon>Atherinomorphae</taxon>
        <taxon>Cyprinodontiformes</taxon>
        <taxon>Goodeidae</taxon>
        <taxon>Ilyodon</taxon>
    </lineage>
</organism>
<gene>
    <name evidence="1" type="ORF">ILYODFUR_018727</name>
</gene>
<dbReference type="Proteomes" id="UP001482620">
    <property type="component" value="Unassembled WGS sequence"/>
</dbReference>
<name>A0ABV0TC61_9TELE</name>
<evidence type="ECO:0000313" key="1">
    <source>
        <dbReference type="EMBL" id="MEQ2229438.1"/>
    </source>
</evidence>